<dbReference type="UniPathway" id="UPA00047">
    <property type="reaction ID" value="UER00055"/>
</dbReference>
<dbReference type="PROSITE" id="PS51671">
    <property type="entry name" value="ACT"/>
    <property type="match status" value="1"/>
</dbReference>
<gene>
    <name evidence="2" type="ORF">AW736_18050</name>
</gene>
<proteinExistence type="predicted"/>
<comment type="caution">
    <text evidence="2">The sequence shown here is derived from an EMBL/GenBank/DDBJ whole genome shotgun (WGS) entry which is preliminary data.</text>
</comment>
<name>A0A178IE27_9BACT</name>
<sequence length="101" mass="10983">MSALHTAPDPGATAILELRVRNHPGVMSHITGLFARRAFNLEAILCAPIGDGRESRMLLLVADTPRLEQIERQAAKLHDVLAVRHRTDLEPAVFAIPSGAE</sequence>
<dbReference type="Pfam" id="PF22629">
    <property type="entry name" value="ACT_AHAS_ss"/>
    <property type="match status" value="1"/>
</dbReference>
<protein>
    <submittedName>
        <fullName evidence="2">Acetolactate synthase isozyme 1 small subunit</fullName>
    </submittedName>
</protein>
<dbReference type="GO" id="GO:0009097">
    <property type="term" value="P:isoleucine biosynthetic process"/>
    <property type="evidence" value="ECO:0007669"/>
    <property type="project" value="UniProtKB-UniPathway"/>
</dbReference>
<dbReference type="CDD" id="cd04878">
    <property type="entry name" value="ACT_AHAS"/>
    <property type="match status" value="1"/>
</dbReference>
<dbReference type="GO" id="GO:0009099">
    <property type="term" value="P:L-valine biosynthetic process"/>
    <property type="evidence" value="ECO:0007669"/>
    <property type="project" value="UniProtKB-UniPathway"/>
</dbReference>
<dbReference type="STRING" id="1184151.AW736_18050"/>
<dbReference type="Gene3D" id="3.30.70.260">
    <property type="match status" value="1"/>
</dbReference>
<dbReference type="AlphaFoldDB" id="A0A178IE27"/>
<dbReference type="InterPro" id="IPR002912">
    <property type="entry name" value="ACT_dom"/>
</dbReference>
<dbReference type="InterPro" id="IPR045865">
    <property type="entry name" value="ACT-like_dom_sf"/>
</dbReference>
<organism evidence="2 3">
    <name type="scientific">Termitidicoccus mucosus</name>
    <dbReference type="NCBI Taxonomy" id="1184151"/>
    <lineage>
        <taxon>Bacteria</taxon>
        <taxon>Pseudomonadati</taxon>
        <taxon>Verrucomicrobiota</taxon>
        <taxon>Opitutia</taxon>
        <taxon>Opitutales</taxon>
        <taxon>Opitutaceae</taxon>
        <taxon>Termitidicoccus</taxon>
    </lineage>
</organism>
<accession>A0A178IE27</accession>
<evidence type="ECO:0000313" key="2">
    <source>
        <dbReference type="EMBL" id="OAM88240.1"/>
    </source>
</evidence>
<reference evidence="2 3" key="1">
    <citation type="submission" date="2016-01" db="EMBL/GenBank/DDBJ databases">
        <title>High potential of lignocellulose degradation of a new Verrucomicrobia species.</title>
        <authorList>
            <person name="Wang Y."/>
            <person name="Shi Y."/>
            <person name="Qiu Z."/>
            <person name="Liu S."/>
            <person name="Yang H."/>
        </authorList>
    </citation>
    <scope>NUCLEOTIDE SEQUENCE [LARGE SCALE GENOMIC DNA]</scope>
    <source>
        <strain evidence="2 3">TSB47</strain>
    </source>
</reference>
<evidence type="ECO:0000259" key="1">
    <source>
        <dbReference type="PROSITE" id="PS51671"/>
    </source>
</evidence>
<dbReference type="InterPro" id="IPR054480">
    <property type="entry name" value="AHAS_small-like_ACT"/>
</dbReference>
<dbReference type="UniPathway" id="UPA00049">
    <property type="reaction ID" value="UER00059"/>
</dbReference>
<feature type="domain" description="ACT" evidence="1">
    <location>
        <begin position="15"/>
        <end position="91"/>
    </location>
</feature>
<evidence type="ECO:0000313" key="3">
    <source>
        <dbReference type="Proteomes" id="UP000078486"/>
    </source>
</evidence>
<keyword evidence="3" id="KW-1185">Reference proteome</keyword>
<dbReference type="EMBL" id="LRRQ01000141">
    <property type="protein sequence ID" value="OAM88240.1"/>
    <property type="molecule type" value="Genomic_DNA"/>
</dbReference>
<dbReference type="SUPFAM" id="SSF55021">
    <property type="entry name" value="ACT-like"/>
    <property type="match status" value="1"/>
</dbReference>
<dbReference type="Proteomes" id="UP000078486">
    <property type="component" value="Unassembled WGS sequence"/>
</dbReference>
<dbReference type="InterPro" id="IPR039557">
    <property type="entry name" value="AHAS_ACT"/>
</dbReference>